<evidence type="ECO:0000313" key="1">
    <source>
        <dbReference type="EMBL" id="CAG8536281.1"/>
    </source>
</evidence>
<sequence>MTLDSAECLELAETMALNHPEPSGQRRTWQEKAIWKNDNEQARVSLLLEYEGSLSNFSRSKIGSSGGPMAVNLCARG</sequence>
<proteinExistence type="predicted"/>
<dbReference type="AlphaFoldDB" id="A0A9N9AML1"/>
<keyword evidence="2" id="KW-1185">Reference proteome</keyword>
<dbReference type="Proteomes" id="UP000789739">
    <property type="component" value="Unassembled WGS sequence"/>
</dbReference>
<accession>A0A9N9AML1</accession>
<organism evidence="1 2">
    <name type="scientific">Paraglomus brasilianum</name>
    <dbReference type="NCBI Taxonomy" id="144538"/>
    <lineage>
        <taxon>Eukaryota</taxon>
        <taxon>Fungi</taxon>
        <taxon>Fungi incertae sedis</taxon>
        <taxon>Mucoromycota</taxon>
        <taxon>Glomeromycotina</taxon>
        <taxon>Glomeromycetes</taxon>
        <taxon>Paraglomerales</taxon>
        <taxon>Paraglomeraceae</taxon>
        <taxon>Paraglomus</taxon>
    </lineage>
</organism>
<gene>
    <name evidence="1" type="ORF">PBRASI_LOCUS4362</name>
</gene>
<protein>
    <submittedName>
        <fullName evidence="1">2115_t:CDS:1</fullName>
    </submittedName>
</protein>
<dbReference type="EMBL" id="CAJVPI010000447">
    <property type="protein sequence ID" value="CAG8536281.1"/>
    <property type="molecule type" value="Genomic_DNA"/>
</dbReference>
<name>A0A9N9AML1_9GLOM</name>
<evidence type="ECO:0000313" key="2">
    <source>
        <dbReference type="Proteomes" id="UP000789739"/>
    </source>
</evidence>
<comment type="caution">
    <text evidence="1">The sequence shown here is derived from an EMBL/GenBank/DDBJ whole genome shotgun (WGS) entry which is preliminary data.</text>
</comment>
<reference evidence="1" key="1">
    <citation type="submission" date="2021-06" db="EMBL/GenBank/DDBJ databases">
        <authorList>
            <person name="Kallberg Y."/>
            <person name="Tangrot J."/>
            <person name="Rosling A."/>
        </authorList>
    </citation>
    <scope>NUCLEOTIDE SEQUENCE</scope>
    <source>
        <strain evidence="1">BR232B</strain>
    </source>
</reference>